<keyword evidence="1" id="KW-1133">Transmembrane helix</keyword>
<evidence type="ECO:0000256" key="1">
    <source>
        <dbReference type="SAM" id="Phobius"/>
    </source>
</evidence>
<name>A0A226E769_FOLCA</name>
<reference evidence="2 3" key="1">
    <citation type="submission" date="2015-12" db="EMBL/GenBank/DDBJ databases">
        <title>The genome of Folsomia candida.</title>
        <authorList>
            <person name="Faddeeva A."/>
            <person name="Derks M.F."/>
            <person name="Anvar Y."/>
            <person name="Smit S."/>
            <person name="Van Straalen N."/>
            <person name="Roelofs D."/>
        </authorList>
    </citation>
    <scope>NUCLEOTIDE SEQUENCE [LARGE SCALE GENOMIC DNA]</scope>
    <source>
        <strain evidence="2 3">VU population</strain>
        <tissue evidence="2">Whole body</tissue>
    </source>
</reference>
<evidence type="ECO:0000313" key="2">
    <source>
        <dbReference type="EMBL" id="OXA53443.1"/>
    </source>
</evidence>
<keyword evidence="3" id="KW-1185">Reference proteome</keyword>
<gene>
    <name evidence="2" type="ORF">Fcan01_11412</name>
</gene>
<sequence length="325" mass="37268">MSEFLEVICMLMRQINGEGLKIFNNNWVGVPIVTVWMLFGCNLIMDQLYTGEIFSCLTAMTQPPVPTTFSGLIDSDLHFVTSSWYATGVGTQSSMLQGKIIPVYKAIFKNISGRMNQLREMERRMILVNTTSFQRNVEVFENITESRALRHAKGWVDTVKPFAIMDPAYVEVFWERVLKISGRQHVLNVREDTPFHIVMVTYVDNNFMSEVFRGRLAQLASFGIAKLWTRLDEWDSILVYVRSVYGELVQVEFRKAMAGVQDTSLGYEDEPVLFKYVQSLFILGTLILAAAFLGFMIECRNPCLHNVKFLYELCGDCVITFVKEM</sequence>
<proteinExistence type="predicted"/>
<evidence type="ECO:0000313" key="3">
    <source>
        <dbReference type="Proteomes" id="UP000198287"/>
    </source>
</evidence>
<keyword evidence="1" id="KW-0812">Transmembrane</keyword>
<accession>A0A226E769</accession>
<organism evidence="2 3">
    <name type="scientific">Folsomia candida</name>
    <name type="common">Springtail</name>
    <dbReference type="NCBI Taxonomy" id="158441"/>
    <lineage>
        <taxon>Eukaryota</taxon>
        <taxon>Metazoa</taxon>
        <taxon>Ecdysozoa</taxon>
        <taxon>Arthropoda</taxon>
        <taxon>Hexapoda</taxon>
        <taxon>Collembola</taxon>
        <taxon>Entomobryomorpha</taxon>
        <taxon>Isotomoidea</taxon>
        <taxon>Isotomidae</taxon>
        <taxon>Proisotominae</taxon>
        <taxon>Folsomia</taxon>
    </lineage>
</organism>
<keyword evidence="1" id="KW-0472">Membrane</keyword>
<dbReference type="Proteomes" id="UP000198287">
    <property type="component" value="Unassembled WGS sequence"/>
</dbReference>
<protein>
    <submittedName>
        <fullName evidence="2">Uncharacterized protein</fullName>
    </submittedName>
</protein>
<comment type="caution">
    <text evidence="2">The sequence shown here is derived from an EMBL/GenBank/DDBJ whole genome shotgun (WGS) entry which is preliminary data.</text>
</comment>
<feature type="transmembrane region" description="Helical" evidence="1">
    <location>
        <begin position="280"/>
        <end position="297"/>
    </location>
</feature>
<dbReference type="AlphaFoldDB" id="A0A226E769"/>
<dbReference type="EMBL" id="LNIX01000005">
    <property type="protein sequence ID" value="OXA53443.1"/>
    <property type="molecule type" value="Genomic_DNA"/>
</dbReference>